<keyword evidence="4" id="KW-1185">Reference proteome</keyword>
<feature type="coiled-coil region" evidence="1">
    <location>
        <begin position="188"/>
        <end position="215"/>
    </location>
</feature>
<feature type="region of interest" description="Disordered" evidence="2">
    <location>
        <begin position="348"/>
        <end position="380"/>
    </location>
</feature>
<reference evidence="3 4" key="1">
    <citation type="journal article" date="2019" name="Philos. Trans. R. Soc. Lond., B, Biol. Sci.">
        <title>Ant behaviour and brain gene expression of defending hosts depend on the ecological success of the intruding social parasite.</title>
        <authorList>
            <person name="Kaur R."/>
            <person name="Stoldt M."/>
            <person name="Jongepier E."/>
            <person name="Feldmeyer B."/>
            <person name="Menzel F."/>
            <person name="Bornberg-Bauer E."/>
            <person name="Foitzik S."/>
        </authorList>
    </citation>
    <scope>NUCLEOTIDE SEQUENCE [LARGE SCALE GENOMIC DNA]</scope>
    <source>
        <tissue evidence="3">Whole body</tissue>
    </source>
</reference>
<accession>A0A4S2KP83</accession>
<organism evidence="3 4">
    <name type="scientific">Temnothorax longispinosus</name>
    <dbReference type="NCBI Taxonomy" id="300112"/>
    <lineage>
        <taxon>Eukaryota</taxon>
        <taxon>Metazoa</taxon>
        <taxon>Ecdysozoa</taxon>
        <taxon>Arthropoda</taxon>
        <taxon>Hexapoda</taxon>
        <taxon>Insecta</taxon>
        <taxon>Pterygota</taxon>
        <taxon>Neoptera</taxon>
        <taxon>Endopterygota</taxon>
        <taxon>Hymenoptera</taxon>
        <taxon>Apocrita</taxon>
        <taxon>Aculeata</taxon>
        <taxon>Formicoidea</taxon>
        <taxon>Formicidae</taxon>
        <taxon>Myrmicinae</taxon>
        <taxon>Temnothorax</taxon>
    </lineage>
</organism>
<gene>
    <name evidence="3" type="ORF">DBV15_11055</name>
</gene>
<evidence type="ECO:0000256" key="1">
    <source>
        <dbReference type="SAM" id="Coils"/>
    </source>
</evidence>
<comment type="caution">
    <text evidence="3">The sequence shown here is derived from an EMBL/GenBank/DDBJ whole genome shotgun (WGS) entry which is preliminary data.</text>
</comment>
<evidence type="ECO:0000313" key="4">
    <source>
        <dbReference type="Proteomes" id="UP000310200"/>
    </source>
</evidence>
<dbReference type="EMBL" id="QBLH01001571">
    <property type="protein sequence ID" value="TGZ51592.1"/>
    <property type="molecule type" value="Genomic_DNA"/>
</dbReference>
<evidence type="ECO:0000313" key="3">
    <source>
        <dbReference type="EMBL" id="TGZ51592.1"/>
    </source>
</evidence>
<name>A0A4S2KP83_9HYME</name>
<dbReference type="Proteomes" id="UP000310200">
    <property type="component" value="Unassembled WGS sequence"/>
</dbReference>
<proteinExistence type="predicted"/>
<feature type="compositionally biased region" description="Polar residues" evidence="2">
    <location>
        <begin position="356"/>
        <end position="366"/>
    </location>
</feature>
<evidence type="ECO:0000256" key="2">
    <source>
        <dbReference type="SAM" id="MobiDB-lite"/>
    </source>
</evidence>
<sequence length="549" mass="64237">MDNQESHDDPQFVKVLETCLKMEIAAVKGNLDANMEEIKQLKVTMRSELNRRKELKGKITQMNKIKLILSETLTKLYISINEVSDSLETMKANADDQYKLIQLRSQEYQDIVAEYKKTWHEYRDVYEEFPLAKARNAAKNNLEKLKIEHIVMSYKKAEMITIVKQRRRVNWIRTRCRIIEFVTMMLERLKLEQKLVKLKVNLQVLRRKEDQKRQRKQQMLEMAPPKINILFREMYAQNQMRARVQQDQWKRAHEPLDDTISVNTLYLEELCINKSTTVSPERMDVEATRDNNYKLTAVETERSDSKNTIVSEKDDTRAARAASVASNAEPSAEKAILADDNDVEMKEIHHEETQKSQEPVKTQPSYRTKESPLKHSAAKNTQDEIKAKRMRLQRQDSMESINKITTPQPSTIVKEMDLKSSALSVPKIKKIEPVHFNVTPLMAKPVQCPPTVAASNMFFPTNYEYCDSNMSSFDQDFVRHHCARDRCVITDYLRLPIYRQFVPKKTHKWLLPRNIPTPRRDNKTDNESDDKASAFEFNKFTKSTKSIDI</sequence>
<dbReference type="AlphaFoldDB" id="A0A4S2KP83"/>
<keyword evidence="1" id="KW-0175">Coiled coil</keyword>
<protein>
    <submittedName>
        <fullName evidence="3">Uncharacterized protein</fullName>
    </submittedName>
</protein>